<feature type="region of interest" description="Disordered" evidence="1">
    <location>
        <begin position="1"/>
        <end position="28"/>
    </location>
</feature>
<sequence length="329" mass="36314">MYKTKPLSLFKSHPDAATQPPPEGQSSGYLVIDDDPATDDTGCWGTCCPTRLWGLPFPQNRVLSVVFSGDLADHAVVFVPVPDQPLASNRYYAVVASGRSRGLVRTCSREEDMATCFCRCIKDVKPRPFDPADVYQQMEIVQRKPGLFTARAVAADGFPPLPYRYKDWQVYQSRNNKFDLKLEEPGPGPTTNTAVGRWYFPFFYLINKEDGVSLRRQMDRSAFYYEVVLEKRWEPVRTLGGGSKLVSRKALIGGSVEAKQEAVSSRHGDGAEGGPVHVRVGEDDLGGVQGRVARRGGGGREGRRRRRVVVGARGAVCGEEDGWQRGGGL</sequence>
<dbReference type="Pfam" id="PF06880">
    <property type="entry name" value="DUF1262"/>
    <property type="match status" value="1"/>
</dbReference>
<name>A0A5J9SYX7_9POAL</name>
<dbReference type="Gramene" id="TVU04150">
    <property type="protein sequence ID" value="TVU04150"/>
    <property type="gene ID" value="EJB05_50287"/>
</dbReference>
<dbReference type="OrthoDB" id="647907at2759"/>
<dbReference type="PANTHER" id="PTHR31050">
    <property type="entry name" value="OS08G0413200 PROTEIN"/>
    <property type="match status" value="1"/>
</dbReference>
<evidence type="ECO:0000256" key="1">
    <source>
        <dbReference type="SAM" id="MobiDB-lite"/>
    </source>
</evidence>
<accession>A0A5J9SYX7</accession>
<keyword evidence="3" id="KW-1185">Reference proteome</keyword>
<dbReference type="AlphaFoldDB" id="A0A5J9SYX7"/>
<dbReference type="EMBL" id="RWGY01000089">
    <property type="protein sequence ID" value="TVU04150.1"/>
    <property type="molecule type" value="Genomic_DNA"/>
</dbReference>
<proteinExistence type="predicted"/>
<evidence type="ECO:0000313" key="2">
    <source>
        <dbReference type="EMBL" id="TVU04150.1"/>
    </source>
</evidence>
<feature type="non-terminal residue" evidence="2">
    <location>
        <position position="1"/>
    </location>
</feature>
<protein>
    <submittedName>
        <fullName evidence="2">Uncharacterized protein</fullName>
    </submittedName>
</protein>
<comment type="caution">
    <text evidence="2">The sequence shown here is derived from an EMBL/GenBank/DDBJ whole genome shotgun (WGS) entry which is preliminary data.</text>
</comment>
<organism evidence="2 3">
    <name type="scientific">Eragrostis curvula</name>
    <name type="common">weeping love grass</name>
    <dbReference type="NCBI Taxonomy" id="38414"/>
    <lineage>
        <taxon>Eukaryota</taxon>
        <taxon>Viridiplantae</taxon>
        <taxon>Streptophyta</taxon>
        <taxon>Embryophyta</taxon>
        <taxon>Tracheophyta</taxon>
        <taxon>Spermatophyta</taxon>
        <taxon>Magnoliopsida</taxon>
        <taxon>Liliopsida</taxon>
        <taxon>Poales</taxon>
        <taxon>Poaceae</taxon>
        <taxon>PACMAD clade</taxon>
        <taxon>Chloridoideae</taxon>
        <taxon>Eragrostideae</taxon>
        <taxon>Eragrostidinae</taxon>
        <taxon>Eragrostis</taxon>
    </lineage>
</organism>
<reference evidence="2 3" key="1">
    <citation type="journal article" date="2019" name="Sci. Rep.">
        <title>A high-quality genome of Eragrostis curvula grass provides insights into Poaceae evolution and supports new strategies to enhance forage quality.</title>
        <authorList>
            <person name="Carballo J."/>
            <person name="Santos B.A.C.M."/>
            <person name="Zappacosta D."/>
            <person name="Garbus I."/>
            <person name="Selva J.P."/>
            <person name="Gallo C.A."/>
            <person name="Diaz A."/>
            <person name="Albertini E."/>
            <person name="Caccamo M."/>
            <person name="Echenique V."/>
        </authorList>
    </citation>
    <scope>NUCLEOTIDE SEQUENCE [LARGE SCALE GENOMIC DNA]</scope>
    <source>
        <strain evidence="3">cv. Victoria</strain>
        <tissue evidence="2">Leaf</tissue>
    </source>
</reference>
<dbReference type="InterPro" id="IPR010683">
    <property type="entry name" value="DUF1262"/>
</dbReference>
<dbReference type="Proteomes" id="UP000324897">
    <property type="component" value="Unassembled WGS sequence"/>
</dbReference>
<gene>
    <name evidence="2" type="ORF">EJB05_50287</name>
</gene>
<evidence type="ECO:0000313" key="3">
    <source>
        <dbReference type="Proteomes" id="UP000324897"/>
    </source>
</evidence>
<dbReference type="PANTHER" id="PTHR31050:SF3">
    <property type="entry name" value="OS08G0412800 PROTEIN"/>
    <property type="match status" value="1"/>
</dbReference>